<evidence type="ECO:0000259" key="1">
    <source>
        <dbReference type="Pfam" id="PF05118"/>
    </source>
</evidence>
<dbReference type="InterPro" id="IPR007803">
    <property type="entry name" value="Asp/Arg/Pro-Hydrxlase"/>
</dbReference>
<protein>
    <submittedName>
        <fullName evidence="2">Aspartyl/asparaginyl beta-hydroxylase domain-containing protein</fullName>
    </submittedName>
</protein>
<evidence type="ECO:0000313" key="2">
    <source>
        <dbReference type="EMBL" id="RIJ33058.1"/>
    </source>
</evidence>
<feature type="domain" description="Aspartyl/asparaginy/proline hydroxylase" evidence="1">
    <location>
        <begin position="86"/>
        <end position="190"/>
    </location>
</feature>
<name>A0A399RPC9_9PROT</name>
<comment type="caution">
    <text evidence="2">The sequence shown here is derived from an EMBL/GenBank/DDBJ whole genome shotgun (WGS) entry which is preliminary data.</text>
</comment>
<proteinExistence type="predicted"/>
<dbReference type="InterPro" id="IPR027443">
    <property type="entry name" value="IPNS-like_sf"/>
</dbReference>
<organism evidence="2 3">
    <name type="scientific">Henriciella mobilis</name>
    <dbReference type="NCBI Taxonomy" id="2305467"/>
    <lineage>
        <taxon>Bacteria</taxon>
        <taxon>Pseudomonadati</taxon>
        <taxon>Pseudomonadota</taxon>
        <taxon>Alphaproteobacteria</taxon>
        <taxon>Hyphomonadales</taxon>
        <taxon>Hyphomonadaceae</taxon>
        <taxon>Henriciella</taxon>
    </lineage>
</organism>
<reference evidence="2 3" key="1">
    <citation type="submission" date="2018-08" db="EMBL/GenBank/DDBJ databases">
        <title>Henriciella mobilis sp. nov., isolated from seawater.</title>
        <authorList>
            <person name="Cheng H."/>
            <person name="Wu Y.-H."/>
            <person name="Xu X.-W."/>
            <person name="Guo L.-L."/>
        </authorList>
    </citation>
    <scope>NUCLEOTIDE SEQUENCE [LARGE SCALE GENOMIC DNA]</scope>
    <source>
        <strain evidence="2 3">JN25</strain>
    </source>
</reference>
<accession>A0A399RPC9</accession>
<dbReference type="EMBL" id="QWFX01000005">
    <property type="protein sequence ID" value="RIJ33058.1"/>
    <property type="molecule type" value="Genomic_DNA"/>
</dbReference>
<evidence type="ECO:0000313" key="3">
    <source>
        <dbReference type="Proteomes" id="UP000266385"/>
    </source>
</evidence>
<dbReference type="AlphaFoldDB" id="A0A399RPC9"/>
<keyword evidence="3" id="KW-1185">Reference proteome</keyword>
<sequence length="236" mass="27292">MGDMNFQGNFKRVGSFDTSELKRLVLGLTQEHWLADDTRQKRYEVHKDTQFIGLAYDEDFRHTHPTRRPALDLFGPAIQSLLAQIAEFYETHPETFAKFQKPVRGYFIRISLAKLVAGGKISIHQDKNFSLTHSHRVHLPIVTNPDCWFYVGKERMNMKEGEIWEINNRRMHYVANHGDEDRVHLILDWVFPWEPCCCADKVHPGEPCTPKACADSVVLRIPCDCHPEEADVPLPV</sequence>
<dbReference type="Proteomes" id="UP000266385">
    <property type="component" value="Unassembled WGS sequence"/>
</dbReference>
<dbReference type="SUPFAM" id="SSF51197">
    <property type="entry name" value="Clavaminate synthase-like"/>
    <property type="match status" value="1"/>
</dbReference>
<dbReference type="Pfam" id="PF05118">
    <property type="entry name" value="Asp_Arg_Hydrox"/>
    <property type="match status" value="1"/>
</dbReference>
<dbReference type="Gene3D" id="2.60.120.330">
    <property type="entry name" value="B-lactam Antibiotic, Isopenicillin N Synthase, Chain"/>
    <property type="match status" value="1"/>
</dbReference>
<gene>
    <name evidence="2" type="ORF">D1223_04240</name>
</gene>